<organism evidence="1 2">
    <name type="scientific">Popillia japonica</name>
    <name type="common">Japanese beetle</name>
    <dbReference type="NCBI Taxonomy" id="7064"/>
    <lineage>
        <taxon>Eukaryota</taxon>
        <taxon>Metazoa</taxon>
        <taxon>Ecdysozoa</taxon>
        <taxon>Arthropoda</taxon>
        <taxon>Hexapoda</taxon>
        <taxon>Insecta</taxon>
        <taxon>Pterygota</taxon>
        <taxon>Neoptera</taxon>
        <taxon>Endopterygota</taxon>
        <taxon>Coleoptera</taxon>
        <taxon>Polyphaga</taxon>
        <taxon>Scarabaeiformia</taxon>
        <taxon>Scarabaeidae</taxon>
        <taxon>Rutelinae</taxon>
        <taxon>Popillia</taxon>
    </lineage>
</organism>
<keyword evidence="2" id="KW-1185">Reference proteome</keyword>
<name>A0AAW1KGV3_POPJA</name>
<reference evidence="1 2" key="1">
    <citation type="journal article" date="2024" name="BMC Genomics">
        <title>De novo assembly and annotation of Popillia japonica's genome with initial clues to its potential as an invasive pest.</title>
        <authorList>
            <person name="Cucini C."/>
            <person name="Boschi S."/>
            <person name="Funari R."/>
            <person name="Cardaioli E."/>
            <person name="Iannotti N."/>
            <person name="Marturano G."/>
            <person name="Paoli F."/>
            <person name="Bruttini M."/>
            <person name="Carapelli A."/>
            <person name="Frati F."/>
            <person name="Nardi F."/>
        </authorList>
    </citation>
    <scope>NUCLEOTIDE SEQUENCE [LARGE SCALE GENOMIC DNA]</scope>
    <source>
        <strain evidence="1">DMR45628</strain>
    </source>
</reference>
<dbReference type="EMBL" id="JASPKY010000235">
    <property type="protein sequence ID" value="KAK9717874.1"/>
    <property type="molecule type" value="Genomic_DNA"/>
</dbReference>
<protein>
    <submittedName>
        <fullName evidence="1">Uncharacterized protein</fullName>
    </submittedName>
</protein>
<evidence type="ECO:0000313" key="2">
    <source>
        <dbReference type="Proteomes" id="UP001458880"/>
    </source>
</evidence>
<dbReference type="AlphaFoldDB" id="A0AAW1KGV3"/>
<sequence>MVVVKVLPYRDTCYSDETDEIVGDGVLEGGDGVFDEDAGDGVSDDDSVDTNSDVGEFCGAGSTISGSLMVFLAYDRKLAFATSVPNRNL</sequence>
<comment type="caution">
    <text evidence="1">The sequence shown here is derived from an EMBL/GenBank/DDBJ whole genome shotgun (WGS) entry which is preliminary data.</text>
</comment>
<dbReference type="Proteomes" id="UP001458880">
    <property type="component" value="Unassembled WGS sequence"/>
</dbReference>
<proteinExistence type="predicted"/>
<accession>A0AAW1KGV3</accession>
<gene>
    <name evidence="1" type="ORF">QE152_g23504</name>
</gene>
<evidence type="ECO:0000313" key="1">
    <source>
        <dbReference type="EMBL" id="KAK9717874.1"/>
    </source>
</evidence>